<dbReference type="Pfam" id="PF00465">
    <property type="entry name" value="Fe-ADH"/>
    <property type="match status" value="1"/>
</dbReference>
<keyword evidence="2 5" id="KW-0560">Oxidoreductase</keyword>
<dbReference type="EMBL" id="JBHLTR010000131">
    <property type="protein sequence ID" value="MFC0562393.1"/>
    <property type="molecule type" value="Genomic_DNA"/>
</dbReference>
<dbReference type="Gene3D" id="1.20.1090.10">
    <property type="entry name" value="Dehydroquinate synthase-like - alpha domain"/>
    <property type="match status" value="1"/>
</dbReference>
<dbReference type="PANTHER" id="PTHR11496">
    <property type="entry name" value="ALCOHOL DEHYDROGENASE"/>
    <property type="match status" value="1"/>
</dbReference>
<gene>
    <name evidence="5" type="ORF">ACFFH4_26550</name>
</gene>
<feature type="domain" description="Fe-containing alcohol dehydrogenase-like C-terminal" evidence="4">
    <location>
        <begin position="186"/>
        <end position="380"/>
    </location>
</feature>
<dbReference type="GO" id="GO:0004022">
    <property type="term" value="F:alcohol dehydrogenase (NAD+) activity"/>
    <property type="evidence" value="ECO:0007669"/>
    <property type="project" value="UniProtKB-EC"/>
</dbReference>
<dbReference type="InterPro" id="IPR056798">
    <property type="entry name" value="ADH_Fe_C"/>
</dbReference>
<evidence type="ECO:0000256" key="1">
    <source>
        <dbReference type="ARBA" id="ARBA00007358"/>
    </source>
</evidence>
<dbReference type="PANTHER" id="PTHR11496:SF102">
    <property type="entry name" value="ALCOHOL DEHYDROGENASE 4"/>
    <property type="match status" value="1"/>
</dbReference>
<keyword evidence="6" id="KW-1185">Reference proteome</keyword>
<evidence type="ECO:0000259" key="4">
    <source>
        <dbReference type="Pfam" id="PF25137"/>
    </source>
</evidence>
<dbReference type="Proteomes" id="UP001589833">
    <property type="component" value="Unassembled WGS sequence"/>
</dbReference>
<reference evidence="5 6" key="1">
    <citation type="submission" date="2024-09" db="EMBL/GenBank/DDBJ databases">
        <authorList>
            <person name="Sun Q."/>
            <person name="Mori K."/>
        </authorList>
    </citation>
    <scope>NUCLEOTIDE SEQUENCE [LARGE SCALE GENOMIC DNA]</scope>
    <source>
        <strain evidence="5 6">NCAIM B.02301</strain>
    </source>
</reference>
<dbReference type="Pfam" id="PF25137">
    <property type="entry name" value="ADH_Fe_C"/>
    <property type="match status" value="1"/>
</dbReference>
<name>A0ABV6NNR5_9BACI</name>
<dbReference type="SUPFAM" id="SSF56796">
    <property type="entry name" value="Dehydroquinate synthase-like"/>
    <property type="match status" value="1"/>
</dbReference>
<comment type="caution">
    <text evidence="5">The sequence shown here is derived from an EMBL/GenBank/DDBJ whole genome shotgun (WGS) entry which is preliminary data.</text>
</comment>
<dbReference type="InterPro" id="IPR001670">
    <property type="entry name" value="ADH_Fe/GldA"/>
</dbReference>
<comment type="similarity">
    <text evidence="1">Belongs to the iron-containing alcohol dehydrogenase family.</text>
</comment>
<dbReference type="RefSeq" id="WP_273844835.1">
    <property type="nucleotide sequence ID" value="NZ_JAQQWT010000010.1"/>
</dbReference>
<accession>A0ABV6NNR5</accession>
<dbReference type="EC" id="1.1.1.1" evidence="5"/>
<organism evidence="5 6">
    <name type="scientific">Halalkalibacter alkalisediminis</name>
    <dbReference type="NCBI Taxonomy" id="935616"/>
    <lineage>
        <taxon>Bacteria</taxon>
        <taxon>Bacillati</taxon>
        <taxon>Bacillota</taxon>
        <taxon>Bacilli</taxon>
        <taxon>Bacillales</taxon>
        <taxon>Bacillaceae</taxon>
        <taxon>Halalkalibacter</taxon>
    </lineage>
</organism>
<dbReference type="Gene3D" id="3.40.50.1970">
    <property type="match status" value="1"/>
</dbReference>
<evidence type="ECO:0000256" key="2">
    <source>
        <dbReference type="ARBA" id="ARBA00023002"/>
    </source>
</evidence>
<evidence type="ECO:0000313" key="5">
    <source>
        <dbReference type="EMBL" id="MFC0562393.1"/>
    </source>
</evidence>
<feature type="domain" description="Alcohol dehydrogenase iron-type/glycerol dehydrogenase GldA" evidence="3">
    <location>
        <begin position="9"/>
        <end position="175"/>
    </location>
</feature>
<proteinExistence type="inferred from homology"/>
<evidence type="ECO:0000313" key="6">
    <source>
        <dbReference type="Proteomes" id="UP001589833"/>
    </source>
</evidence>
<sequence length="381" mass="41109">MINKFVMPEVIFGNGSISQVGECCVRLGAKKVLIVCDPAIVNEEWLDIILKSCTDVKIDYFVFSELTVNPKDYEVEEGKKQYLYHECDSVIGLGGGSAIDVAKAIALIATNKGEIHLYEGIDKINIPLPPQIMIPTTAGSGSEVSQFSIIIDSIKKKKMTIVSKSLIPDIAIIDPQTLSSKEPQLTASTGVDVLTHAIEAYVSVAATPLTDVQAKNAISLVAKYLRPSVASRLNIEAKSQMAIASLQAGLAFSNAILGAVHAMSHAVGGRFPFAHGEVNAVLLPYIMEFNLIACPEKFATVAQLLGEDIIGLSSMQAGKKGIEHVKNLLIDIGVPRRLSEMGLVEEYIKDMSLVALEDACMITNPREITLQDVEALFRQAL</sequence>
<protein>
    <submittedName>
        <fullName evidence="5">Iron-containing alcohol dehydrogenase</fullName>
        <ecNumber evidence="5">1.1.1.1</ecNumber>
    </submittedName>
</protein>
<evidence type="ECO:0000259" key="3">
    <source>
        <dbReference type="Pfam" id="PF00465"/>
    </source>
</evidence>
<dbReference type="InterPro" id="IPR039697">
    <property type="entry name" value="Alcohol_dehydrogenase_Fe"/>
</dbReference>